<dbReference type="AlphaFoldDB" id="A0A0F9K485"/>
<evidence type="ECO:0000313" key="1">
    <source>
        <dbReference type="EMBL" id="KKM16923.1"/>
    </source>
</evidence>
<reference evidence="1" key="1">
    <citation type="journal article" date="2015" name="Nature">
        <title>Complex archaea that bridge the gap between prokaryotes and eukaryotes.</title>
        <authorList>
            <person name="Spang A."/>
            <person name="Saw J.H."/>
            <person name="Jorgensen S.L."/>
            <person name="Zaremba-Niedzwiedzka K."/>
            <person name="Martijn J."/>
            <person name="Lind A.E."/>
            <person name="van Eijk R."/>
            <person name="Schleper C."/>
            <person name="Guy L."/>
            <person name="Ettema T.J."/>
        </authorList>
    </citation>
    <scope>NUCLEOTIDE SEQUENCE</scope>
</reference>
<protein>
    <submittedName>
        <fullName evidence="1">Uncharacterized protein</fullName>
    </submittedName>
</protein>
<sequence>MTAREAALLIRDLNVSGDVHKMASAIQCAIDDAVRETYRPRMIFRQDNGCHWYLIPENEAKEFDRALGDIGSWVDFNTKWGIKELPMHPSQYSFTDLQKRKP</sequence>
<comment type="caution">
    <text evidence="1">The sequence shown here is derived from an EMBL/GenBank/DDBJ whole genome shotgun (WGS) entry which is preliminary data.</text>
</comment>
<gene>
    <name evidence="1" type="ORF">LCGC14_1680870</name>
</gene>
<name>A0A0F9K485_9ZZZZ</name>
<proteinExistence type="predicted"/>
<accession>A0A0F9K485</accession>
<organism evidence="1">
    <name type="scientific">marine sediment metagenome</name>
    <dbReference type="NCBI Taxonomy" id="412755"/>
    <lineage>
        <taxon>unclassified sequences</taxon>
        <taxon>metagenomes</taxon>
        <taxon>ecological metagenomes</taxon>
    </lineage>
</organism>
<dbReference type="EMBL" id="LAZR01014565">
    <property type="protein sequence ID" value="KKM16923.1"/>
    <property type="molecule type" value="Genomic_DNA"/>
</dbReference>